<keyword evidence="3" id="KW-1185">Reference proteome</keyword>
<keyword evidence="1" id="KW-1133">Transmembrane helix</keyword>
<proteinExistence type="predicted"/>
<dbReference type="EMBL" id="LRXL01000045">
    <property type="protein sequence ID" value="OAB77991.1"/>
    <property type="molecule type" value="Genomic_DNA"/>
</dbReference>
<sequence length="156" mass="17772">MKKKIEEQAFSNVLKRATLKKPSPLFTDHILEQIQQEQMEAASSELIFEKTIKTAETAYAPSNLSYNVISKLESQKQTSVEYGSLISKKVKFVYATLMSLGVFYLLLSSTFSLDKLLNSFSEYSSNFTLLFTSCFCLIAFAFLDVFLKNSKTFNIY</sequence>
<name>A0A167GX04_9FLAO</name>
<evidence type="ECO:0000313" key="3">
    <source>
        <dbReference type="Proteomes" id="UP000077013"/>
    </source>
</evidence>
<gene>
    <name evidence="2" type="ORF">ULVI_10910</name>
</gene>
<comment type="caution">
    <text evidence="2">The sequence shown here is derived from an EMBL/GenBank/DDBJ whole genome shotgun (WGS) entry which is preliminary data.</text>
</comment>
<evidence type="ECO:0000313" key="2">
    <source>
        <dbReference type="EMBL" id="OAB77991.1"/>
    </source>
</evidence>
<dbReference type="STRING" id="1763537.ULVI_10910"/>
<feature type="transmembrane region" description="Helical" evidence="1">
    <location>
        <begin position="92"/>
        <end position="113"/>
    </location>
</feature>
<feature type="transmembrane region" description="Helical" evidence="1">
    <location>
        <begin position="125"/>
        <end position="147"/>
    </location>
</feature>
<reference evidence="2 3" key="1">
    <citation type="submission" date="2016-02" db="EMBL/GenBank/DDBJ databases">
        <title>Ulvibacter sp. LPB0005, isolated from Thais luteostoma.</title>
        <authorList>
            <person name="Shin S.-K."/>
            <person name="Yi H."/>
        </authorList>
    </citation>
    <scope>NUCLEOTIDE SEQUENCE [LARGE SCALE GENOMIC DNA]</scope>
    <source>
        <strain evidence="2 3">LPB0005</strain>
    </source>
</reference>
<evidence type="ECO:0000256" key="1">
    <source>
        <dbReference type="SAM" id="Phobius"/>
    </source>
</evidence>
<organism evidence="2 3">
    <name type="scientific">Cochleicola gelatinilyticus</name>
    <dbReference type="NCBI Taxonomy" id="1763537"/>
    <lineage>
        <taxon>Bacteria</taxon>
        <taxon>Pseudomonadati</taxon>
        <taxon>Bacteroidota</taxon>
        <taxon>Flavobacteriia</taxon>
        <taxon>Flavobacteriales</taxon>
        <taxon>Flavobacteriaceae</taxon>
        <taxon>Cochleicola</taxon>
    </lineage>
</organism>
<accession>A0A167GX04</accession>
<keyword evidence="1" id="KW-0812">Transmembrane</keyword>
<dbReference type="AlphaFoldDB" id="A0A167GX04"/>
<dbReference type="RefSeq" id="WP_068592746.1">
    <property type="nucleotide sequence ID" value="NZ_LRXL01000045.1"/>
</dbReference>
<keyword evidence="1" id="KW-0472">Membrane</keyword>
<protein>
    <submittedName>
        <fullName evidence="2">Uncharacterized protein</fullName>
    </submittedName>
</protein>
<dbReference type="Proteomes" id="UP000077013">
    <property type="component" value="Unassembled WGS sequence"/>
</dbReference>